<organism evidence="2 3">
    <name type="scientific">Cardiobacterium valvarum F0432</name>
    <dbReference type="NCBI Taxonomy" id="797473"/>
    <lineage>
        <taxon>Bacteria</taxon>
        <taxon>Pseudomonadati</taxon>
        <taxon>Pseudomonadota</taxon>
        <taxon>Gammaproteobacteria</taxon>
        <taxon>Cardiobacteriales</taxon>
        <taxon>Cardiobacteriaceae</taxon>
        <taxon>Cardiobacterium</taxon>
    </lineage>
</organism>
<dbReference type="STRING" id="797473.HMPREF9080_01790"/>
<evidence type="ECO:0000313" key="2">
    <source>
        <dbReference type="EMBL" id="EHM53326.1"/>
    </source>
</evidence>
<reference evidence="2 3" key="1">
    <citation type="submission" date="2011-08" db="EMBL/GenBank/DDBJ databases">
        <authorList>
            <person name="Weinstock G."/>
            <person name="Sodergren E."/>
            <person name="Clifton S."/>
            <person name="Fulton L."/>
            <person name="Fulton B."/>
            <person name="Courtney L."/>
            <person name="Fronick C."/>
            <person name="Harrison M."/>
            <person name="Strong C."/>
            <person name="Farmer C."/>
            <person name="Delahaunty K."/>
            <person name="Markovic C."/>
            <person name="Hall O."/>
            <person name="Minx P."/>
            <person name="Tomlinson C."/>
            <person name="Mitreva M."/>
            <person name="Hou S."/>
            <person name="Chen J."/>
            <person name="Wollam A."/>
            <person name="Pepin K.H."/>
            <person name="Johnson M."/>
            <person name="Bhonagiri V."/>
            <person name="Zhang X."/>
            <person name="Suruliraj S."/>
            <person name="Warren W."/>
            <person name="Chinwalla A."/>
            <person name="Mardis E.R."/>
            <person name="Wilson R.K."/>
        </authorList>
    </citation>
    <scope>NUCLEOTIDE SEQUENCE [LARGE SCALE GENOMIC DNA]</scope>
    <source>
        <strain evidence="2 3">F0432</strain>
    </source>
</reference>
<name>G9ZGA6_9GAMM</name>
<comment type="caution">
    <text evidence="2">The sequence shown here is derived from an EMBL/GenBank/DDBJ whole genome shotgun (WGS) entry which is preliminary data.</text>
</comment>
<dbReference type="HOGENOM" id="CLU_2818246_0_0_6"/>
<evidence type="ECO:0000313" key="3">
    <source>
        <dbReference type="Proteomes" id="UP000004750"/>
    </source>
</evidence>
<dbReference type="AlphaFoldDB" id="G9ZGA6"/>
<dbReference type="Proteomes" id="UP000004750">
    <property type="component" value="Unassembled WGS sequence"/>
</dbReference>
<feature type="compositionally biased region" description="Basic and acidic residues" evidence="1">
    <location>
        <begin position="1"/>
        <end position="12"/>
    </location>
</feature>
<proteinExistence type="predicted"/>
<feature type="region of interest" description="Disordered" evidence="1">
    <location>
        <begin position="1"/>
        <end position="22"/>
    </location>
</feature>
<gene>
    <name evidence="2" type="ORF">HMPREF9080_01790</name>
</gene>
<dbReference type="EMBL" id="AGCM01000104">
    <property type="protein sequence ID" value="EHM53326.1"/>
    <property type="molecule type" value="Genomic_DNA"/>
</dbReference>
<evidence type="ECO:0000256" key="1">
    <source>
        <dbReference type="SAM" id="MobiDB-lite"/>
    </source>
</evidence>
<protein>
    <submittedName>
        <fullName evidence="2">Uncharacterized protein</fullName>
    </submittedName>
</protein>
<feature type="non-terminal residue" evidence="2">
    <location>
        <position position="67"/>
    </location>
</feature>
<sequence length="67" mass="6576">MQESQHSTEDTGHGALDAANVAHDGDATIRATEPPPAEEHTAAANAATIAQAVTAAGLATADIAASL</sequence>
<accession>G9ZGA6</accession>